<dbReference type="AlphaFoldDB" id="A0A5B7GYT8"/>
<name>A0A5B7GYT8_PORTR</name>
<reference evidence="2 3" key="1">
    <citation type="submission" date="2019-05" db="EMBL/GenBank/DDBJ databases">
        <title>Another draft genome of Portunus trituberculatus and its Hox gene families provides insights of decapod evolution.</title>
        <authorList>
            <person name="Jeong J.-H."/>
            <person name="Song I."/>
            <person name="Kim S."/>
            <person name="Choi T."/>
            <person name="Kim D."/>
            <person name="Ryu S."/>
            <person name="Kim W."/>
        </authorList>
    </citation>
    <scope>NUCLEOTIDE SEQUENCE [LARGE SCALE GENOMIC DNA]</scope>
    <source>
        <tissue evidence="2">Muscle</tissue>
    </source>
</reference>
<feature type="compositionally biased region" description="Low complexity" evidence="1">
    <location>
        <begin position="17"/>
        <end position="27"/>
    </location>
</feature>
<protein>
    <submittedName>
        <fullName evidence="2">Uncharacterized protein</fullName>
    </submittedName>
</protein>
<dbReference type="EMBL" id="VSRR010023025">
    <property type="protein sequence ID" value="MPC65190.1"/>
    <property type="molecule type" value="Genomic_DNA"/>
</dbReference>
<comment type="caution">
    <text evidence="2">The sequence shown here is derived from an EMBL/GenBank/DDBJ whole genome shotgun (WGS) entry which is preliminary data.</text>
</comment>
<organism evidence="2 3">
    <name type="scientific">Portunus trituberculatus</name>
    <name type="common">Swimming crab</name>
    <name type="synonym">Neptunus trituberculatus</name>
    <dbReference type="NCBI Taxonomy" id="210409"/>
    <lineage>
        <taxon>Eukaryota</taxon>
        <taxon>Metazoa</taxon>
        <taxon>Ecdysozoa</taxon>
        <taxon>Arthropoda</taxon>
        <taxon>Crustacea</taxon>
        <taxon>Multicrustacea</taxon>
        <taxon>Malacostraca</taxon>
        <taxon>Eumalacostraca</taxon>
        <taxon>Eucarida</taxon>
        <taxon>Decapoda</taxon>
        <taxon>Pleocyemata</taxon>
        <taxon>Brachyura</taxon>
        <taxon>Eubrachyura</taxon>
        <taxon>Portunoidea</taxon>
        <taxon>Portunidae</taxon>
        <taxon>Portuninae</taxon>
        <taxon>Portunus</taxon>
    </lineage>
</organism>
<proteinExistence type="predicted"/>
<dbReference type="Proteomes" id="UP000324222">
    <property type="component" value="Unassembled WGS sequence"/>
</dbReference>
<sequence>MVSTSVNTEELRDDAPRTPTTTTQAARVGGWMGR</sequence>
<gene>
    <name evidence="2" type="ORF">E2C01_059321</name>
</gene>
<evidence type="ECO:0000313" key="2">
    <source>
        <dbReference type="EMBL" id="MPC65190.1"/>
    </source>
</evidence>
<accession>A0A5B7GYT8</accession>
<feature type="region of interest" description="Disordered" evidence="1">
    <location>
        <begin position="1"/>
        <end position="34"/>
    </location>
</feature>
<evidence type="ECO:0000313" key="3">
    <source>
        <dbReference type="Proteomes" id="UP000324222"/>
    </source>
</evidence>
<keyword evidence="3" id="KW-1185">Reference proteome</keyword>
<evidence type="ECO:0000256" key="1">
    <source>
        <dbReference type="SAM" id="MobiDB-lite"/>
    </source>
</evidence>